<dbReference type="Gene3D" id="3.80.10.10">
    <property type="entry name" value="Ribonuclease Inhibitor"/>
    <property type="match status" value="4"/>
</dbReference>
<keyword evidence="8" id="KW-1185">Reference proteome</keyword>
<keyword evidence="4" id="KW-0694">RNA-binding</keyword>
<dbReference type="InterPro" id="IPR012677">
    <property type="entry name" value="Nucleotide-bd_a/b_plait_sf"/>
</dbReference>
<dbReference type="OrthoDB" id="120976at2759"/>
<dbReference type="PROSITE" id="PS50102">
    <property type="entry name" value="RRM"/>
    <property type="match status" value="1"/>
</dbReference>
<dbReference type="InterPro" id="IPR000504">
    <property type="entry name" value="RRM_dom"/>
</dbReference>
<dbReference type="GO" id="GO:0005096">
    <property type="term" value="F:GTPase activator activity"/>
    <property type="evidence" value="ECO:0007669"/>
    <property type="project" value="UniProtKB-KW"/>
</dbReference>
<feature type="compositionally biased region" description="Polar residues" evidence="5">
    <location>
        <begin position="91"/>
        <end position="106"/>
    </location>
</feature>
<proteinExistence type="predicted"/>
<dbReference type="InterPro" id="IPR035979">
    <property type="entry name" value="RBD_domain_sf"/>
</dbReference>
<dbReference type="InterPro" id="IPR032675">
    <property type="entry name" value="LRR_dom_sf"/>
</dbReference>
<keyword evidence="3" id="KW-0677">Repeat</keyword>
<dbReference type="GO" id="GO:0048471">
    <property type="term" value="C:perinuclear region of cytoplasm"/>
    <property type="evidence" value="ECO:0007669"/>
    <property type="project" value="TreeGrafter"/>
</dbReference>
<gene>
    <name evidence="7" type="ORF">OS493_003750</name>
</gene>
<sequence length="975" mass="105185">MVLGQGQVSQNKLQVVDDLNQTNNNLDEDALKQTLTDENVVEINNERSSDEHKNKFSETTSPSPQYGHTSSEATCMEESLPHIDAQEKNSESALSCASPQQQTAASDNDKSIVASPSGERNELQLKDSGSLEVTDGAAIESIPFRDICAENRLIAALRLSCKLSPGHLVKDLDTKGVMSIHLMRSLSPGVVTVAELVRKLVYLTELDLSGNLLGPQGFRIICLALRRNKTLKCLNLANNLADTDSSECLGMMLSTNCTLERLDVSGNNLGSDYFSRCVGPALRKNTSLKTLKFSSCGSSDVSAICEAMAEENVTIEELDASNNHVGAVFGKGLSNILQKPGCCLRHLDVHGTNLQKEGMAALLTGVQQNRSLVSLNAAGHQVSCLSFVMEFVYSCICHPTLEELILENTKIVECEEWEPPGVTVAEGSSNLTRLLLSGCSLTDKALRTLSEKTPGKLDHLAYLDLSNNEQLTTGCLSSICAMISSPGQSCSLSVLDFSLNTAGDIAVDLEKLPELKNLKSLLLKKCRIVPTSVADLSKFISLTTPDCLQISSLTLDGIKLSGTDALKGMLGLSDMFIPTNPCSLEFLSLTGCGLNDRDVKPLMSAIGNGLGIKELRLSANRLTDTVVNYLVDTSGPSLSLQSLDLSINKIKNGGAEKLAGALSDKLANIRSLLLVDNCIGKVGILALVGKIGPASQLGVLNLKSQQQALGEEDVDEIMEQLAKSLGFDLENSGRCVPDFHLPANFTINLTGLGGEPGELGPKLDSLAILTDYSAKHRRTLTLEDALQLSAVLSQSEDTGARMSQRDWNRVISADKDAPAWLQLSPKRECAIYVSNLPLSVTAEKLEGQLDSEAECNVIEVYLLKDQILRKPNGLAWVLFADSASVQRAVEYYNTGQAFMYGTPFVISSVNVEVTADTGAEVNSEAKARQEMIQRAEDRKADQTTHAQLVQSNYNESLARHEYAAQHPAYADGRVW</sequence>
<reference evidence="7" key="1">
    <citation type="submission" date="2023-01" db="EMBL/GenBank/DDBJ databases">
        <title>Genome assembly of the deep-sea coral Lophelia pertusa.</title>
        <authorList>
            <person name="Herrera S."/>
            <person name="Cordes E."/>
        </authorList>
    </citation>
    <scope>NUCLEOTIDE SEQUENCE</scope>
    <source>
        <strain evidence="7">USNM1676648</strain>
        <tissue evidence="7">Polyp</tissue>
    </source>
</reference>
<keyword evidence="1" id="KW-0343">GTPase activation</keyword>
<feature type="compositionally biased region" description="Basic and acidic residues" evidence="5">
    <location>
        <begin position="44"/>
        <end position="56"/>
    </location>
</feature>
<evidence type="ECO:0000256" key="3">
    <source>
        <dbReference type="ARBA" id="ARBA00022737"/>
    </source>
</evidence>
<dbReference type="Gene3D" id="3.30.70.330">
    <property type="match status" value="1"/>
</dbReference>
<comment type="caution">
    <text evidence="7">The sequence shown here is derived from an EMBL/GenBank/DDBJ whole genome shotgun (WGS) entry which is preliminary data.</text>
</comment>
<dbReference type="Pfam" id="PF13516">
    <property type="entry name" value="LRR_6"/>
    <property type="match status" value="2"/>
</dbReference>
<evidence type="ECO:0000256" key="4">
    <source>
        <dbReference type="PROSITE-ProRule" id="PRU00176"/>
    </source>
</evidence>
<keyword evidence="2" id="KW-0433">Leucine-rich repeat</keyword>
<dbReference type="GO" id="GO:0003723">
    <property type="term" value="F:RNA binding"/>
    <property type="evidence" value="ECO:0007669"/>
    <property type="project" value="UniProtKB-UniRule"/>
</dbReference>
<evidence type="ECO:0000256" key="5">
    <source>
        <dbReference type="SAM" id="MobiDB-lite"/>
    </source>
</evidence>
<dbReference type="InterPro" id="IPR001611">
    <property type="entry name" value="Leu-rich_rpt"/>
</dbReference>
<dbReference type="GO" id="GO:0031267">
    <property type="term" value="F:small GTPase binding"/>
    <property type="evidence" value="ECO:0007669"/>
    <property type="project" value="TreeGrafter"/>
</dbReference>
<dbReference type="GO" id="GO:0006913">
    <property type="term" value="P:nucleocytoplasmic transport"/>
    <property type="evidence" value="ECO:0007669"/>
    <property type="project" value="TreeGrafter"/>
</dbReference>
<dbReference type="EMBL" id="MU825397">
    <property type="protein sequence ID" value="KAJ7394076.1"/>
    <property type="molecule type" value="Genomic_DNA"/>
</dbReference>
<dbReference type="SMART" id="SM00368">
    <property type="entry name" value="LRR_RI"/>
    <property type="match status" value="8"/>
</dbReference>
<protein>
    <recommendedName>
        <fullName evidence="6">RRM domain-containing protein</fullName>
    </recommendedName>
</protein>
<dbReference type="SUPFAM" id="SSF52047">
    <property type="entry name" value="RNI-like"/>
    <property type="match status" value="2"/>
</dbReference>
<feature type="region of interest" description="Disordered" evidence="5">
    <location>
        <begin position="85"/>
        <end position="124"/>
    </location>
</feature>
<dbReference type="InterPro" id="IPR027038">
    <property type="entry name" value="RanGap"/>
</dbReference>
<evidence type="ECO:0000256" key="1">
    <source>
        <dbReference type="ARBA" id="ARBA00022468"/>
    </source>
</evidence>
<dbReference type="PANTHER" id="PTHR24113">
    <property type="entry name" value="RAN GTPASE-ACTIVATING PROTEIN 1"/>
    <property type="match status" value="1"/>
</dbReference>
<feature type="compositionally biased region" description="Polar residues" evidence="5">
    <location>
        <begin position="57"/>
        <end position="72"/>
    </location>
</feature>
<organism evidence="7 8">
    <name type="scientific">Desmophyllum pertusum</name>
    <dbReference type="NCBI Taxonomy" id="174260"/>
    <lineage>
        <taxon>Eukaryota</taxon>
        <taxon>Metazoa</taxon>
        <taxon>Cnidaria</taxon>
        <taxon>Anthozoa</taxon>
        <taxon>Hexacorallia</taxon>
        <taxon>Scleractinia</taxon>
        <taxon>Caryophylliina</taxon>
        <taxon>Caryophylliidae</taxon>
        <taxon>Desmophyllum</taxon>
    </lineage>
</organism>
<dbReference type="PANTHER" id="PTHR24113:SF12">
    <property type="entry name" value="RAN GTPASE-ACTIVATING PROTEIN 1"/>
    <property type="match status" value="1"/>
</dbReference>
<dbReference type="SMART" id="SM00360">
    <property type="entry name" value="RRM"/>
    <property type="match status" value="1"/>
</dbReference>
<dbReference type="GO" id="GO:0005829">
    <property type="term" value="C:cytosol"/>
    <property type="evidence" value="ECO:0007669"/>
    <property type="project" value="TreeGrafter"/>
</dbReference>
<feature type="domain" description="RRM" evidence="6">
    <location>
        <begin position="829"/>
        <end position="916"/>
    </location>
</feature>
<evidence type="ECO:0000313" key="7">
    <source>
        <dbReference type="EMBL" id="KAJ7394076.1"/>
    </source>
</evidence>
<name>A0A9X0DBZ3_9CNID</name>
<accession>A0A9X0DBZ3</accession>
<evidence type="ECO:0000313" key="8">
    <source>
        <dbReference type="Proteomes" id="UP001163046"/>
    </source>
</evidence>
<evidence type="ECO:0000259" key="6">
    <source>
        <dbReference type="PROSITE" id="PS50102"/>
    </source>
</evidence>
<dbReference type="AlphaFoldDB" id="A0A9X0DBZ3"/>
<dbReference type="CDD" id="cd00590">
    <property type="entry name" value="RRM_SF"/>
    <property type="match status" value="1"/>
</dbReference>
<feature type="region of interest" description="Disordered" evidence="5">
    <location>
        <begin position="43"/>
        <end position="72"/>
    </location>
</feature>
<evidence type="ECO:0000256" key="2">
    <source>
        <dbReference type="ARBA" id="ARBA00022614"/>
    </source>
</evidence>
<dbReference type="SUPFAM" id="SSF54928">
    <property type="entry name" value="RNA-binding domain, RBD"/>
    <property type="match status" value="1"/>
</dbReference>
<dbReference type="GO" id="GO:0005634">
    <property type="term" value="C:nucleus"/>
    <property type="evidence" value="ECO:0007669"/>
    <property type="project" value="TreeGrafter"/>
</dbReference>
<dbReference type="Proteomes" id="UP001163046">
    <property type="component" value="Unassembled WGS sequence"/>
</dbReference>